<dbReference type="PANTHER" id="PTHR30273">
    <property type="entry name" value="PERIPLASMIC SIGNAL SENSOR AND SIGMA FACTOR ACTIVATOR FECR-RELATED"/>
    <property type="match status" value="1"/>
</dbReference>
<dbReference type="InterPro" id="IPR032508">
    <property type="entry name" value="FecR_C"/>
</dbReference>
<dbReference type="RefSeq" id="WP_003449216.1">
    <property type="nucleotide sequence ID" value="NZ_AJMR01000062.1"/>
</dbReference>
<dbReference type="KEGG" id="pfuw:KF707C_1680"/>
<dbReference type="PIRSF" id="PIRSF018266">
    <property type="entry name" value="FecR"/>
    <property type="match status" value="1"/>
</dbReference>
<reference evidence="5" key="1">
    <citation type="submission" date="2015-05" db="EMBL/GenBank/DDBJ databases">
        <title>Draft genome sequencing of a biphenyl-degrading bacterium, Pseudomonas balearica KF707 (=NBRC110670).</title>
        <authorList>
            <person name="Kimura N."/>
            <person name="Hirose J."/>
            <person name="Watanabe T."/>
            <person name="Suenaga H."/>
            <person name="Fujihara H."/>
            <person name="Noguchi M."/>
            <person name="Hashimoto M."/>
            <person name="Shimodaira J."/>
            <person name="Tsuchikane K."/>
            <person name="Hosoyama A."/>
            <person name="Yamazoe A."/>
            <person name="Fujita N."/>
            <person name="Furukawa K."/>
        </authorList>
    </citation>
    <scope>NUCLEOTIDE SEQUENCE [LARGE SCALE GENOMIC DNA]</scope>
    <source>
        <strain evidence="5">DSM 10086 / NBRC 110670 / KF707</strain>
    </source>
</reference>
<reference evidence="4 5" key="2">
    <citation type="journal article" date="2017" name="Int. J. Syst. Evol. Microbiol.">
        <title>Pseudomonas furukawaii sp. nov., a polychlorinated biphenyl-degrading bacterium isolated from biphenyl-contaminated soil in Japan.</title>
        <authorList>
            <person name="Kimura N."/>
            <person name="Watanabe T."/>
            <person name="Suenaga H."/>
            <person name="Fujihara H."/>
            <person name="Futagami T."/>
            <person name="Goto M."/>
            <person name="Hanada S."/>
            <person name="Hirose J."/>
        </authorList>
    </citation>
    <scope>NUCLEOTIDE SEQUENCE [LARGE SCALE GENOMIC DNA]</scope>
    <source>
        <strain evidence="5">DSM 10086 / NBRC 110670 / KF707</strain>
    </source>
</reference>
<evidence type="ECO:0000259" key="1">
    <source>
        <dbReference type="Pfam" id="PF04773"/>
    </source>
</evidence>
<keyword evidence="5" id="KW-1185">Reference proteome</keyword>
<sequence length="334" mass="36353">MSLESTPLRAVDGAGEPDLEQVAWLWLGRLQDTSDPAQREAFHAWLHGAPEHADAYRRAEALWRLSLAPAARLASEEAEELRVLMARMDAPPKPAYRRWGAGLGLAASLLLATWLGGWQPLERLRDLGADHVSAPGQVREVTLADGSVLTLDADSAVAVAYGKGERRVELRRGAAFFRVVPGQRPFVVSANGGEARVLGTRFEVRLRGEGAQVTVEQGRVGVRASPAASPHELTAGQQLAYADGQAETVQSVDTAARLAWREGRLTFFRTPLGEVLDELDRYYPGRIVLLDSRLAQTRVSGSFPSQEPAAVLDALQAVVGFQRDELLGRVMILR</sequence>
<dbReference type="InterPro" id="IPR006860">
    <property type="entry name" value="FecR"/>
</dbReference>
<gene>
    <name evidence="4" type="ORF">KF707C_1680</name>
</gene>
<proteinExistence type="predicted"/>
<dbReference type="Gene3D" id="3.55.50.30">
    <property type="match status" value="1"/>
</dbReference>
<evidence type="ECO:0000259" key="2">
    <source>
        <dbReference type="Pfam" id="PF16220"/>
    </source>
</evidence>
<dbReference type="PANTHER" id="PTHR30273:SF2">
    <property type="entry name" value="PROTEIN FECR"/>
    <property type="match status" value="1"/>
</dbReference>
<dbReference type="InterPro" id="IPR032623">
    <property type="entry name" value="FecR_N"/>
</dbReference>
<evidence type="ECO:0000313" key="5">
    <source>
        <dbReference type="Proteomes" id="UP000218554"/>
    </source>
</evidence>
<feature type="domain" description="FecR protein" evidence="1">
    <location>
        <begin position="131"/>
        <end position="220"/>
    </location>
</feature>
<feature type="domain" description="FecR N-terminal" evidence="2">
    <location>
        <begin position="23"/>
        <end position="62"/>
    </location>
</feature>
<dbReference type="EMBL" id="AP014862">
    <property type="protein sequence ID" value="BAU71856.1"/>
    <property type="molecule type" value="Genomic_DNA"/>
</dbReference>
<feature type="domain" description="Protein FecR C-terminal" evidence="3">
    <location>
        <begin position="265"/>
        <end position="322"/>
    </location>
</feature>
<accession>A0AAD1BVV1</accession>
<dbReference type="Pfam" id="PF16220">
    <property type="entry name" value="DUF4880"/>
    <property type="match status" value="1"/>
</dbReference>
<organism evidence="4 5">
    <name type="scientific">Metapseudomonas furukawaii</name>
    <name type="common">Pseudomonas furukawaii</name>
    <dbReference type="NCBI Taxonomy" id="1149133"/>
    <lineage>
        <taxon>Bacteria</taxon>
        <taxon>Pseudomonadati</taxon>
        <taxon>Pseudomonadota</taxon>
        <taxon>Gammaproteobacteria</taxon>
        <taxon>Pseudomonadales</taxon>
        <taxon>Pseudomonadaceae</taxon>
        <taxon>Metapseudomonas</taxon>
    </lineage>
</organism>
<evidence type="ECO:0000259" key="3">
    <source>
        <dbReference type="Pfam" id="PF16344"/>
    </source>
</evidence>
<dbReference type="InterPro" id="IPR012373">
    <property type="entry name" value="Ferrdict_sens_TM"/>
</dbReference>
<dbReference type="GO" id="GO:0016989">
    <property type="term" value="F:sigma factor antagonist activity"/>
    <property type="evidence" value="ECO:0007669"/>
    <property type="project" value="TreeGrafter"/>
</dbReference>
<evidence type="ECO:0000313" key="4">
    <source>
        <dbReference type="EMBL" id="BAU71856.1"/>
    </source>
</evidence>
<dbReference type="Proteomes" id="UP000218554">
    <property type="component" value="Chromosome"/>
</dbReference>
<dbReference type="Pfam" id="PF16344">
    <property type="entry name" value="FecR_C"/>
    <property type="match status" value="1"/>
</dbReference>
<dbReference type="Pfam" id="PF04773">
    <property type="entry name" value="FecR"/>
    <property type="match status" value="1"/>
</dbReference>
<dbReference type="AlphaFoldDB" id="A0AAD1BVV1"/>
<protein>
    <submittedName>
        <fullName evidence="4">Iron siderophore sensor protein</fullName>
    </submittedName>
</protein>
<dbReference type="Gene3D" id="2.60.120.1440">
    <property type="match status" value="1"/>
</dbReference>
<name>A0AAD1BVV1_METFU</name>